<reference evidence="2" key="1">
    <citation type="submission" date="2020-02" db="EMBL/GenBank/DDBJ databases">
        <authorList>
            <person name="Meier V. D."/>
        </authorList>
    </citation>
    <scope>NUCLEOTIDE SEQUENCE</scope>
    <source>
        <strain evidence="2">AVDCRST_MAG59</strain>
    </source>
</reference>
<name>A0A6J4V026_9BACT</name>
<feature type="region of interest" description="Disordered" evidence="1">
    <location>
        <begin position="1"/>
        <end position="52"/>
    </location>
</feature>
<organism evidence="2">
    <name type="scientific">uncultured Thermomicrobiales bacterium</name>
    <dbReference type="NCBI Taxonomy" id="1645740"/>
    <lineage>
        <taxon>Bacteria</taxon>
        <taxon>Pseudomonadati</taxon>
        <taxon>Thermomicrobiota</taxon>
        <taxon>Thermomicrobia</taxon>
        <taxon>Thermomicrobiales</taxon>
        <taxon>environmental samples</taxon>
    </lineage>
</organism>
<gene>
    <name evidence="2" type="ORF">AVDCRST_MAG59-2790</name>
</gene>
<dbReference type="EMBL" id="CADCWF010000183">
    <property type="protein sequence ID" value="CAA9563453.1"/>
    <property type="molecule type" value="Genomic_DNA"/>
</dbReference>
<accession>A0A6J4V026</accession>
<evidence type="ECO:0000313" key="2">
    <source>
        <dbReference type="EMBL" id="CAA9563453.1"/>
    </source>
</evidence>
<dbReference type="AlphaFoldDB" id="A0A6J4V026"/>
<feature type="compositionally biased region" description="Basic and acidic residues" evidence="1">
    <location>
        <begin position="1"/>
        <end position="15"/>
    </location>
</feature>
<sequence>MLPDSRSARGEEDAYRPTLAEAGEPHARGGAGRRSRGARRGRRWRRRSAGWP</sequence>
<feature type="compositionally biased region" description="Basic residues" evidence="1">
    <location>
        <begin position="31"/>
        <end position="52"/>
    </location>
</feature>
<protein>
    <submittedName>
        <fullName evidence="2">Uncharacterized protein</fullName>
    </submittedName>
</protein>
<proteinExistence type="predicted"/>
<evidence type="ECO:0000256" key="1">
    <source>
        <dbReference type="SAM" id="MobiDB-lite"/>
    </source>
</evidence>